<name>A0ABT5C2F4_9BACT</name>
<evidence type="ECO:0000313" key="1">
    <source>
        <dbReference type="EMBL" id="MDC0680600.1"/>
    </source>
</evidence>
<dbReference type="RefSeq" id="WP_272097632.1">
    <property type="nucleotide sequence ID" value="NZ_JAQNDK010000002.1"/>
</dbReference>
<dbReference type="EMBL" id="JAQNDK010000002">
    <property type="protein sequence ID" value="MDC0680600.1"/>
    <property type="molecule type" value="Genomic_DNA"/>
</dbReference>
<proteinExistence type="predicted"/>
<evidence type="ECO:0000313" key="2">
    <source>
        <dbReference type="Proteomes" id="UP001217485"/>
    </source>
</evidence>
<organism evidence="1 2">
    <name type="scientific">Sorangium atrum</name>
    <dbReference type="NCBI Taxonomy" id="2995308"/>
    <lineage>
        <taxon>Bacteria</taxon>
        <taxon>Pseudomonadati</taxon>
        <taxon>Myxococcota</taxon>
        <taxon>Polyangia</taxon>
        <taxon>Polyangiales</taxon>
        <taxon>Polyangiaceae</taxon>
        <taxon>Sorangium</taxon>
    </lineage>
</organism>
<sequence length="364" mass="38475">MTAALGMLSPAEGALPSPLDFVVEALAEAGALAERDDARAVALLPAQLAAEIEVAEECALALYPDRDGDVACGLGSTLLERLIARARGRPVSTSVRLAADPPRPAHVRAAADRFVLRNGLCEPGQISTGTAVYVAASVAYGVEADDRREGLVRVVLNAHDGGEPDAAVGSRLDLAWPSALVLPSAVSLSTDDRTADWIALRAERAVRAAVQPLLGEVERRHARDHDRIVSYFADLIAEARAPRRRADPKAVEAKVAHLVAERNAKLEALPARFAAKVTCSVAALVSAEVPTALVNMRLRRRKEARDIVLRLPAGASSLDRLTCEACAAATARPAACDDRMHLLCEACAPNAQGRIACPACAKRR</sequence>
<comment type="caution">
    <text evidence="1">The sequence shown here is derived from an EMBL/GenBank/DDBJ whole genome shotgun (WGS) entry which is preliminary data.</text>
</comment>
<dbReference type="Proteomes" id="UP001217485">
    <property type="component" value="Unassembled WGS sequence"/>
</dbReference>
<keyword evidence="2" id="KW-1185">Reference proteome</keyword>
<accession>A0ABT5C2F4</accession>
<protein>
    <submittedName>
        <fullName evidence="1">Zinc finger, RING-type domain containing protein</fullName>
    </submittedName>
</protein>
<reference evidence="1 2" key="1">
    <citation type="submission" date="2023-01" db="EMBL/GenBank/DDBJ databases">
        <title>Minimal conservation of predation-associated metabolite biosynthetic gene clusters underscores biosynthetic potential of Myxococcota including descriptions for ten novel species: Archangium lansinium sp. nov., Myxococcus landrumus sp. nov., Nannocystis bai.</title>
        <authorList>
            <person name="Ahearne A."/>
            <person name="Stevens C."/>
            <person name="Dowd S."/>
        </authorList>
    </citation>
    <scope>NUCLEOTIDE SEQUENCE [LARGE SCALE GENOMIC DNA]</scope>
    <source>
        <strain evidence="1 2">WIWO2</strain>
    </source>
</reference>
<gene>
    <name evidence="1" type="ORF">POL72_22870</name>
</gene>